<comment type="caution">
    <text evidence="3">The sequence shown here is derived from an EMBL/GenBank/DDBJ whole genome shotgun (WGS) entry which is preliminary data.</text>
</comment>
<protein>
    <submittedName>
        <fullName evidence="3">Selenocysteine lyase/cysteine desulfurase</fullName>
    </submittedName>
</protein>
<dbReference type="GO" id="GO:0016829">
    <property type="term" value="F:lyase activity"/>
    <property type="evidence" value="ECO:0007669"/>
    <property type="project" value="UniProtKB-KW"/>
</dbReference>
<accession>A0A327W4Q4</accession>
<organism evidence="3 4">
    <name type="scientific">Chitinophaga dinghuensis</name>
    <dbReference type="NCBI Taxonomy" id="1539050"/>
    <lineage>
        <taxon>Bacteria</taxon>
        <taxon>Pseudomonadati</taxon>
        <taxon>Bacteroidota</taxon>
        <taxon>Chitinophagia</taxon>
        <taxon>Chitinophagales</taxon>
        <taxon>Chitinophagaceae</taxon>
        <taxon>Chitinophaga</taxon>
    </lineage>
</organism>
<dbReference type="RefSeq" id="WP_111591808.1">
    <property type="nucleotide sequence ID" value="NZ_QLMA01000003.1"/>
</dbReference>
<dbReference type="SUPFAM" id="SSF53383">
    <property type="entry name" value="PLP-dependent transferases"/>
    <property type="match status" value="1"/>
</dbReference>
<sequence>MDLNELRKETPGCSNVIHLNNAGAALMPQPVLEVIQLYLQEEANHGGYETADKWAAELATFYDTAAQLLNTRSTNIAYTTSATDGYNLALSSVPLKRDDVILLSENDYPSNFITMLSLQKRLGIRLELVRNTPSGEIDLEDLESCIKKFNPRLVSLTHVPTSSGLVQPAAAVGEITRKYDTFFLLDACQSIGQMPVDATTIQADFISGTFRKFLRGPRGTGLLYVSDRALQAGMEPLMPDLRGADWTSRFNYQPRVDAKRFELWEKSSALMIGCLESLKYVLQLGIREIEARNALLCEYLRTELATIPGVHLMDKGAHPCSIITFSVDGKEEAGTKEYFRNKGINIYTISKNSAIIDYQEKGIDWAMRVSPHYYNAEIELERFIEVMKEWVS</sequence>
<evidence type="ECO:0000259" key="2">
    <source>
        <dbReference type="Pfam" id="PF00266"/>
    </source>
</evidence>
<dbReference type="InterPro" id="IPR015421">
    <property type="entry name" value="PyrdxlP-dep_Trfase_major"/>
</dbReference>
<dbReference type="OrthoDB" id="513408at2"/>
<dbReference type="AlphaFoldDB" id="A0A327W4Q4"/>
<evidence type="ECO:0000256" key="1">
    <source>
        <dbReference type="ARBA" id="ARBA00022898"/>
    </source>
</evidence>
<dbReference type="PANTHER" id="PTHR43586:SF24">
    <property type="entry name" value="BLR4730 PROTEIN"/>
    <property type="match status" value="1"/>
</dbReference>
<keyword evidence="3" id="KW-0456">Lyase</keyword>
<dbReference type="EMBL" id="QLMA01000003">
    <property type="protein sequence ID" value="RAJ83145.1"/>
    <property type="molecule type" value="Genomic_DNA"/>
</dbReference>
<dbReference type="Proteomes" id="UP000249819">
    <property type="component" value="Unassembled WGS sequence"/>
</dbReference>
<feature type="domain" description="Aminotransferase class V" evidence="2">
    <location>
        <begin position="17"/>
        <end position="383"/>
    </location>
</feature>
<dbReference type="PANTHER" id="PTHR43586">
    <property type="entry name" value="CYSTEINE DESULFURASE"/>
    <property type="match status" value="1"/>
</dbReference>
<evidence type="ECO:0000313" key="4">
    <source>
        <dbReference type="Proteomes" id="UP000249819"/>
    </source>
</evidence>
<name>A0A327W4Q4_9BACT</name>
<gene>
    <name evidence="3" type="ORF">CLV59_103104</name>
</gene>
<proteinExistence type="predicted"/>
<dbReference type="InterPro" id="IPR000192">
    <property type="entry name" value="Aminotrans_V_dom"/>
</dbReference>
<dbReference type="Gene3D" id="3.90.1150.10">
    <property type="entry name" value="Aspartate Aminotransferase, domain 1"/>
    <property type="match status" value="1"/>
</dbReference>
<evidence type="ECO:0000313" key="3">
    <source>
        <dbReference type="EMBL" id="RAJ83145.1"/>
    </source>
</evidence>
<reference evidence="3 4" key="1">
    <citation type="submission" date="2018-06" db="EMBL/GenBank/DDBJ databases">
        <title>Genomic Encyclopedia of Archaeal and Bacterial Type Strains, Phase II (KMG-II): from individual species to whole genera.</title>
        <authorList>
            <person name="Goeker M."/>
        </authorList>
    </citation>
    <scope>NUCLEOTIDE SEQUENCE [LARGE SCALE GENOMIC DNA]</scope>
    <source>
        <strain evidence="3 4">DSM 29821</strain>
    </source>
</reference>
<dbReference type="InterPro" id="IPR015422">
    <property type="entry name" value="PyrdxlP-dep_Trfase_small"/>
</dbReference>
<dbReference type="Pfam" id="PF00266">
    <property type="entry name" value="Aminotran_5"/>
    <property type="match status" value="1"/>
</dbReference>
<dbReference type="InterPro" id="IPR015424">
    <property type="entry name" value="PyrdxlP-dep_Trfase"/>
</dbReference>
<dbReference type="Gene3D" id="3.40.640.10">
    <property type="entry name" value="Type I PLP-dependent aspartate aminotransferase-like (Major domain)"/>
    <property type="match status" value="1"/>
</dbReference>
<keyword evidence="4" id="KW-1185">Reference proteome</keyword>
<keyword evidence="1" id="KW-0663">Pyridoxal phosphate</keyword>